<reference evidence="1 2" key="1">
    <citation type="submission" date="2014-03" db="EMBL/GenBank/DDBJ databases">
        <title>Bradyrhizobium valentinum sp. nov., isolated from effective nodules of Lupinus mariae-josephae, a lupine endemic of basic-lime soils in Eastern Spain.</title>
        <authorList>
            <person name="Duran D."/>
            <person name="Rey L."/>
            <person name="Navarro A."/>
            <person name="Busquets A."/>
            <person name="Imperial J."/>
            <person name="Ruiz-Argueso T."/>
        </authorList>
    </citation>
    <scope>NUCLEOTIDE SEQUENCE [LARGE SCALE GENOMIC DNA]</scope>
    <source>
        <strain evidence="1 2">LmjM3</strain>
    </source>
</reference>
<gene>
    <name evidence="1" type="ORF">CP49_01930</name>
</gene>
<comment type="caution">
    <text evidence="1">The sequence shown here is derived from an EMBL/GenBank/DDBJ whole genome shotgun (WGS) entry which is preliminary data.</text>
</comment>
<protein>
    <submittedName>
        <fullName evidence="1">Uncharacterized protein</fullName>
    </submittedName>
</protein>
<dbReference type="EMBL" id="LLXX01000101">
    <property type="protein sequence ID" value="KRR06885.1"/>
    <property type="molecule type" value="Genomic_DNA"/>
</dbReference>
<evidence type="ECO:0000313" key="1">
    <source>
        <dbReference type="EMBL" id="KRR06885.1"/>
    </source>
</evidence>
<organism evidence="1 2">
    <name type="scientific">Bradyrhizobium valentinum</name>
    <dbReference type="NCBI Taxonomy" id="1518501"/>
    <lineage>
        <taxon>Bacteria</taxon>
        <taxon>Pseudomonadati</taxon>
        <taxon>Pseudomonadota</taxon>
        <taxon>Alphaproteobacteria</taxon>
        <taxon>Hyphomicrobiales</taxon>
        <taxon>Nitrobacteraceae</taxon>
        <taxon>Bradyrhizobium</taxon>
    </lineage>
</organism>
<accession>A0A0R3LMA0</accession>
<sequence length="89" mass="9873">MAPVSGAIFIAANQLLRTAHLRQIGQCGKRKQKPFALWHIIYKNAQNAHTKKYERILGGWPCSPQGTAKSDVAEDGQCMHASLFLRIAI</sequence>
<dbReference type="Proteomes" id="UP000051913">
    <property type="component" value="Unassembled WGS sequence"/>
</dbReference>
<dbReference type="AlphaFoldDB" id="A0A0R3LMA0"/>
<keyword evidence="2" id="KW-1185">Reference proteome</keyword>
<evidence type="ECO:0000313" key="2">
    <source>
        <dbReference type="Proteomes" id="UP000051913"/>
    </source>
</evidence>
<name>A0A0R3LMA0_9BRAD</name>
<proteinExistence type="predicted"/>